<feature type="transmembrane region" description="Helical" evidence="6">
    <location>
        <begin position="81"/>
        <end position="99"/>
    </location>
</feature>
<evidence type="ECO:0000256" key="2">
    <source>
        <dbReference type="ARBA" id="ARBA00009142"/>
    </source>
</evidence>
<dbReference type="InterPro" id="IPR051598">
    <property type="entry name" value="TSUP/Inactive_protease-like"/>
</dbReference>
<gene>
    <name evidence="7" type="ORF">CfP315_0906</name>
</gene>
<proteinExistence type="inferred from homology"/>
<dbReference type="InterPro" id="IPR002781">
    <property type="entry name" value="TM_pro_TauE-like"/>
</dbReference>
<dbReference type="GO" id="GO:0005886">
    <property type="term" value="C:plasma membrane"/>
    <property type="evidence" value="ECO:0007669"/>
    <property type="project" value="UniProtKB-SubCell"/>
</dbReference>
<dbReference type="PANTHER" id="PTHR43701">
    <property type="entry name" value="MEMBRANE TRANSPORTER PROTEIN MJ0441-RELATED"/>
    <property type="match status" value="1"/>
</dbReference>
<name>A0AA48KVU1_9FIRM</name>
<evidence type="ECO:0000313" key="7">
    <source>
        <dbReference type="EMBL" id="BED92291.1"/>
    </source>
</evidence>
<keyword evidence="5 6" id="KW-0472">Membrane</keyword>
<dbReference type="KEGG" id="ips:CfP315_0906"/>
<dbReference type="PANTHER" id="PTHR43701:SF2">
    <property type="entry name" value="MEMBRANE TRANSPORTER PROTEIN YJNA-RELATED"/>
    <property type="match status" value="1"/>
</dbReference>
<evidence type="ECO:0000256" key="5">
    <source>
        <dbReference type="ARBA" id="ARBA00023136"/>
    </source>
</evidence>
<keyword evidence="3 6" id="KW-0812">Transmembrane</keyword>
<dbReference type="Pfam" id="PF01925">
    <property type="entry name" value="TauE"/>
    <property type="match status" value="1"/>
</dbReference>
<keyword evidence="6" id="KW-1003">Cell membrane</keyword>
<evidence type="ECO:0000256" key="3">
    <source>
        <dbReference type="ARBA" id="ARBA00022692"/>
    </source>
</evidence>
<protein>
    <recommendedName>
        <fullName evidence="6">Probable membrane transporter protein</fullName>
    </recommendedName>
</protein>
<accession>A0AA48KVU1</accession>
<comment type="similarity">
    <text evidence="2 6">Belongs to the 4-toluene sulfonate uptake permease (TSUP) (TC 2.A.102) family.</text>
</comment>
<reference evidence="7" key="1">
    <citation type="journal article" date="2023" name="ISME J.">
        <title>Emergence of putative energy parasites within Clostridia revealed by genome analysis of a novel endosymbiotic clade.</title>
        <authorList>
            <person name="Takahashi K."/>
            <person name="Kuwahara H."/>
            <person name="Horikawa Y."/>
            <person name="Izawa K."/>
            <person name="Kato D."/>
            <person name="Inagaki T."/>
            <person name="Yuki M."/>
            <person name="Ohkuma M."/>
            <person name="Hongoh Y."/>
        </authorList>
    </citation>
    <scope>NUCLEOTIDE SEQUENCE</scope>
    <source>
        <strain evidence="7">CfP3-15</strain>
    </source>
</reference>
<feature type="transmembrane region" description="Helical" evidence="6">
    <location>
        <begin position="50"/>
        <end position="69"/>
    </location>
</feature>
<dbReference type="Proteomes" id="UP001337580">
    <property type="component" value="Chromosome"/>
</dbReference>
<feature type="transmembrane region" description="Helical" evidence="6">
    <location>
        <begin position="12"/>
        <end position="38"/>
    </location>
</feature>
<evidence type="ECO:0000256" key="1">
    <source>
        <dbReference type="ARBA" id="ARBA00004141"/>
    </source>
</evidence>
<evidence type="ECO:0000256" key="4">
    <source>
        <dbReference type="ARBA" id="ARBA00022989"/>
    </source>
</evidence>
<comment type="subcellular location">
    <subcellularLocation>
        <location evidence="6">Cell membrane</location>
        <topology evidence="6">Multi-pass membrane protein</topology>
    </subcellularLocation>
    <subcellularLocation>
        <location evidence="1">Membrane</location>
        <topology evidence="1">Multi-pass membrane protein</topology>
    </subcellularLocation>
</comment>
<dbReference type="AlphaFoldDB" id="A0AA48KVU1"/>
<organism evidence="7">
    <name type="scientific">Candidatus Improbicoccus pseudotrichonymphae</name>
    <dbReference type="NCBI Taxonomy" id="3033792"/>
    <lineage>
        <taxon>Bacteria</taxon>
        <taxon>Bacillati</taxon>
        <taxon>Bacillota</taxon>
        <taxon>Clostridia</taxon>
        <taxon>Candidatus Improbicoccus</taxon>
    </lineage>
</organism>
<dbReference type="EMBL" id="AP027924">
    <property type="protein sequence ID" value="BED92291.1"/>
    <property type="molecule type" value="Genomic_DNA"/>
</dbReference>
<evidence type="ECO:0000256" key="6">
    <source>
        <dbReference type="RuleBase" id="RU363041"/>
    </source>
</evidence>
<sequence>MFFLKKYENIFCMIFGFLAGVTNSMFGLGGGMIITPFLIKINFSTKEAHANSLCVTLLISIVSISVFFCNNYIKIINIDEFLIIFSGAIGAFAGTFLLKKINHNLLRKFFACFSFWAGCQLILN</sequence>
<keyword evidence="4 6" id="KW-1133">Transmembrane helix</keyword>